<protein>
    <submittedName>
        <fullName evidence="2">Uncharacterized protein</fullName>
    </submittedName>
</protein>
<gene>
    <name evidence="2" type="ORF">SAMN06297468_0663</name>
</gene>
<evidence type="ECO:0000313" key="3">
    <source>
        <dbReference type="Proteomes" id="UP000194420"/>
    </source>
</evidence>
<accession>A0A1Y6EHS4</accession>
<dbReference type="EMBL" id="FXWG01000001">
    <property type="protein sequence ID" value="SMQ62178.1"/>
    <property type="molecule type" value="Genomic_DNA"/>
</dbReference>
<evidence type="ECO:0000256" key="1">
    <source>
        <dbReference type="SAM" id="SignalP"/>
    </source>
</evidence>
<dbReference type="Proteomes" id="UP000194420">
    <property type="component" value="Unassembled WGS sequence"/>
</dbReference>
<proteinExistence type="predicted"/>
<dbReference type="RefSeq" id="WP_086436576.1">
    <property type="nucleotide sequence ID" value="NZ_FXWG01000001.1"/>
</dbReference>
<dbReference type="OrthoDB" id="7596780at2"/>
<name>A0A1Y6EHS4_9SPHN</name>
<dbReference type="AlphaFoldDB" id="A0A1Y6EHS4"/>
<keyword evidence="1" id="KW-0732">Signal</keyword>
<sequence>MKRFTTCAAASLAFAFPANATAQDSAADPDHLEELQRCQIISDDGARLACFDAAVGGMVAASEAGEVQVVKKEEVEQTRRGLFGFTMPKIGFLGGDGEEMKLLQSTITGVRSIRRGYILTIEEGSVWQLSGVPSRLRPPKVGDDVEFKKAALGSYFVRINGQIGVKGTRIQ</sequence>
<organism evidence="2 3">
    <name type="scientific">Altererythrobacter xiamenensis</name>
    <dbReference type="NCBI Taxonomy" id="1316679"/>
    <lineage>
        <taxon>Bacteria</taxon>
        <taxon>Pseudomonadati</taxon>
        <taxon>Pseudomonadota</taxon>
        <taxon>Alphaproteobacteria</taxon>
        <taxon>Sphingomonadales</taxon>
        <taxon>Erythrobacteraceae</taxon>
        <taxon>Altererythrobacter</taxon>
    </lineage>
</organism>
<reference evidence="3" key="1">
    <citation type="submission" date="2017-04" db="EMBL/GenBank/DDBJ databases">
        <authorList>
            <person name="Varghese N."/>
            <person name="Submissions S."/>
        </authorList>
    </citation>
    <scope>NUCLEOTIDE SEQUENCE [LARGE SCALE GENOMIC DNA]</scope>
</reference>
<evidence type="ECO:0000313" key="2">
    <source>
        <dbReference type="EMBL" id="SMQ62178.1"/>
    </source>
</evidence>
<feature type="signal peptide" evidence="1">
    <location>
        <begin position="1"/>
        <end position="22"/>
    </location>
</feature>
<keyword evidence="3" id="KW-1185">Reference proteome</keyword>
<feature type="chain" id="PRO_5012599482" evidence="1">
    <location>
        <begin position="23"/>
        <end position="171"/>
    </location>
</feature>